<dbReference type="EMBL" id="WTYM01000023">
    <property type="protein sequence ID" value="MXO58371.1"/>
    <property type="molecule type" value="Genomic_DNA"/>
</dbReference>
<organism evidence="2 3">
    <name type="scientific">Croceibacterium salegens</name>
    <dbReference type="NCBI Taxonomy" id="1737568"/>
    <lineage>
        <taxon>Bacteria</taxon>
        <taxon>Pseudomonadati</taxon>
        <taxon>Pseudomonadota</taxon>
        <taxon>Alphaproteobacteria</taxon>
        <taxon>Sphingomonadales</taxon>
        <taxon>Erythrobacteraceae</taxon>
        <taxon>Croceibacterium</taxon>
    </lineage>
</organism>
<dbReference type="Gene3D" id="3.40.50.10140">
    <property type="entry name" value="Toll/interleukin-1 receptor homology (TIR) domain"/>
    <property type="match status" value="1"/>
</dbReference>
<evidence type="ECO:0000259" key="1">
    <source>
        <dbReference type="Pfam" id="PF13676"/>
    </source>
</evidence>
<dbReference type="InterPro" id="IPR011990">
    <property type="entry name" value="TPR-like_helical_dom_sf"/>
</dbReference>
<dbReference type="Proteomes" id="UP000433652">
    <property type="component" value="Unassembled WGS sequence"/>
</dbReference>
<proteinExistence type="predicted"/>
<dbReference type="SUPFAM" id="SSF52200">
    <property type="entry name" value="Toll/Interleukin receptor TIR domain"/>
    <property type="match status" value="1"/>
</dbReference>
<dbReference type="GO" id="GO:0007165">
    <property type="term" value="P:signal transduction"/>
    <property type="evidence" value="ECO:0007669"/>
    <property type="project" value="InterPro"/>
</dbReference>
<accession>A0A6I4SQY5</accession>
<dbReference type="SUPFAM" id="SSF48452">
    <property type="entry name" value="TPR-like"/>
    <property type="match status" value="2"/>
</dbReference>
<gene>
    <name evidence="2" type="ORF">GRI89_02270</name>
</gene>
<evidence type="ECO:0000313" key="2">
    <source>
        <dbReference type="EMBL" id="MXO58371.1"/>
    </source>
</evidence>
<evidence type="ECO:0000313" key="3">
    <source>
        <dbReference type="Proteomes" id="UP000433652"/>
    </source>
</evidence>
<sequence>MRPKGPDRDVAGPDIFLSYNREDAARAKHFADGFAAQGLDVWWDVALRSGEAYDQVTEEALRNAKAVVVLWSPRSVVSRWVRAEATLADRHKTLMPAMIEPCERPIMFELVQTAELSHWMGDADDPAWQDFARHVREFVGKGGKVKSSVAPAPKRALPSKPSIAVLPFLNLSGDPEQEYFADGVVDDIISALTRFNQLFVIARSSSFTYKGRQVDCRTVADELGVRFVLEGSIRKAGNRLRISGHLVDVQSGEHLWADKFDGALEDVFDLQDQITEAVVGAIAPTIQRNEMERARRKPPESLDAYELYLRALPMLWDFAPETNAPAIELLEAALKIDPDYPQALAFAAWAYEQRRWFESSDNNAAYEARCMELVHRCLKTQTKDADVIALCAFMTAIVGGDLQAAREIKDRALLFNANAVWTNFYCSMVENYTGNSDRAIVLAERAIRQNPLDPNLGIFLHALAMAIMAQERWEEALPVWERTMARKPDWVVALAQGIVILVNLDRLDDATRLGRKILALDPNVTSGSLRKKFFKATALDTRPWIDAFAAAGIPE</sequence>
<name>A0A6I4SQY5_9SPHN</name>
<dbReference type="Gene3D" id="1.25.40.10">
    <property type="entry name" value="Tetratricopeptide repeat domain"/>
    <property type="match status" value="1"/>
</dbReference>
<dbReference type="InterPro" id="IPR000157">
    <property type="entry name" value="TIR_dom"/>
</dbReference>
<dbReference type="AlphaFoldDB" id="A0A6I4SQY5"/>
<dbReference type="Pfam" id="PF13676">
    <property type="entry name" value="TIR_2"/>
    <property type="match status" value="1"/>
</dbReference>
<feature type="domain" description="TIR" evidence="1">
    <location>
        <begin position="15"/>
        <end position="122"/>
    </location>
</feature>
<keyword evidence="3" id="KW-1185">Reference proteome</keyword>
<dbReference type="Gene3D" id="3.40.50.10070">
    <property type="entry name" value="TolB, N-terminal domain"/>
    <property type="match status" value="1"/>
</dbReference>
<dbReference type="InterPro" id="IPR035897">
    <property type="entry name" value="Toll_tir_struct_dom_sf"/>
</dbReference>
<dbReference type="OrthoDB" id="105971at2"/>
<protein>
    <submittedName>
        <fullName evidence="2">TIR domain-containing protein</fullName>
    </submittedName>
</protein>
<reference evidence="2 3" key="1">
    <citation type="submission" date="2019-12" db="EMBL/GenBank/DDBJ databases">
        <title>Genomic-based taxomic classification of the family Erythrobacteraceae.</title>
        <authorList>
            <person name="Xu L."/>
        </authorList>
    </citation>
    <scope>NUCLEOTIDE SEQUENCE [LARGE SCALE GENOMIC DNA]</scope>
    <source>
        <strain evidence="2 3">MCCC 1K01500</strain>
    </source>
</reference>
<comment type="caution">
    <text evidence="2">The sequence shown here is derived from an EMBL/GenBank/DDBJ whole genome shotgun (WGS) entry which is preliminary data.</text>
</comment>